<dbReference type="InterPro" id="IPR052182">
    <property type="entry name" value="Glycogen/Maltodextrin_Phosph"/>
</dbReference>
<organism evidence="2 3">
    <name type="scientific">Rubritalea halochordaticola</name>
    <dbReference type="NCBI Taxonomy" id="714537"/>
    <lineage>
        <taxon>Bacteria</taxon>
        <taxon>Pseudomonadati</taxon>
        <taxon>Verrucomicrobiota</taxon>
        <taxon>Verrucomicrobiia</taxon>
        <taxon>Verrucomicrobiales</taxon>
        <taxon>Rubritaleaceae</taxon>
        <taxon>Rubritalea</taxon>
    </lineage>
</organism>
<dbReference type="InterPro" id="IPR000811">
    <property type="entry name" value="Glyco_trans_35"/>
</dbReference>
<dbReference type="PANTHER" id="PTHR42655">
    <property type="entry name" value="GLYCOGEN PHOSPHORYLASE"/>
    <property type="match status" value="1"/>
</dbReference>
<comment type="similarity">
    <text evidence="1">Belongs to the glycogen phosphorylase family.</text>
</comment>
<name>A0ABP9UV08_9BACT</name>
<keyword evidence="3" id="KW-1185">Reference proteome</keyword>
<comment type="caution">
    <text evidence="2">The sequence shown here is derived from an EMBL/GenBank/DDBJ whole genome shotgun (WGS) entry which is preliminary data.</text>
</comment>
<evidence type="ECO:0000313" key="3">
    <source>
        <dbReference type="Proteomes" id="UP001424741"/>
    </source>
</evidence>
<gene>
    <name evidence="2" type="primary">glgP</name>
    <name evidence="2" type="ORF">Rhal01_00458</name>
</gene>
<evidence type="ECO:0000256" key="1">
    <source>
        <dbReference type="ARBA" id="ARBA00006047"/>
    </source>
</evidence>
<accession>A0ABP9UV08</accession>
<dbReference type="Proteomes" id="UP001424741">
    <property type="component" value="Unassembled WGS sequence"/>
</dbReference>
<sequence length="553" mass="63111">MSYLPKPYQPHYKIASRYKKSVAYFSMEFALDQVLKIYSGGLGFLAGSHMRSAHDLKQNVAGIGILWSYGYYNQVRSESRGMAAAHRRKVYHFLKDTGIKFTMLVHGHHVWVKAYYLPSETFGTAPMFFLTTDIEENDHISRTISYRLYDADELTRIAQYILLGVGGAKLLEELGVDPDVWHLNEAHALSSVFYELKKGGSLKSVRKKFVFTTHTPVEAGNEKTSYDLLKKFTFFSGLDDHTLKKVTGIHDDTFNHTLVALRVSKLANAVSELHGHVARAMWKDAKGVCEISHVTNAQNKKYWVDAKLEAARLEGDYPAIASRKWRLKAKLFDEVANQTGRLFDPDVFTIVWARRFAGYKRADLITRDLESFVKMLERADKPVQVIWAGKPFPTDQGAVNQFNRLCELSNHHKNMAVLVGYELSLSKLLKDGSDVWLNNPIVTREASGTSGMTAAMNGSVNCSTYDGWICEFADHGHNAFIIPEADRSLTDEARDHHDMRGFYQILNTEMLPMYYDQPDQWWKLVHNSMSDVVPFFDSDRMADEYYKKIYLAK</sequence>
<dbReference type="PANTHER" id="PTHR42655:SF1">
    <property type="entry name" value="GLYCOGEN PHOSPHORYLASE"/>
    <property type="match status" value="1"/>
</dbReference>
<protein>
    <submittedName>
        <fullName evidence="2">Glycogen phosphorylase</fullName>
    </submittedName>
</protein>
<proteinExistence type="inferred from homology"/>
<reference evidence="2 3" key="1">
    <citation type="submission" date="2024-02" db="EMBL/GenBank/DDBJ databases">
        <title>Rubritalea halochordaticola NBRC 107102.</title>
        <authorList>
            <person name="Ichikawa N."/>
            <person name="Katano-Makiyama Y."/>
            <person name="Hidaka K."/>
        </authorList>
    </citation>
    <scope>NUCLEOTIDE SEQUENCE [LARGE SCALE GENOMIC DNA]</scope>
    <source>
        <strain evidence="2 3">NBRC 107102</strain>
    </source>
</reference>
<dbReference type="EMBL" id="BAABRL010000001">
    <property type="protein sequence ID" value="GAA5494298.1"/>
    <property type="molecule type" value="Genomic_DNA"/>
</dbReference>
<dbReference type="NCBIfam" id="TIGR02094">
    <property type="entry name" value="more_P_ylases"/>
    <property type="match status" value="2"/>
</dbReference>
<evidence type="ECO:0000313" key="2">
    <source>
        <dbReference type="EMBL" id="GAA5494298.1"/>
    </source>
</evidence>
<dbReference type="InterPro" id="IPR011834">
    <property type="entry name" value="Agluc_phsphrylas"/>
</dbReference>
<dbReference type="SUPFAM" id="SSF53756">
    <property type="entry name" value="UDP-Glycosyltransferase/glycogen phosphorylase"/>
    <property type="match status" value="1"/>
</dbReference>
<dbReference type="Pfam" id="PF00343">
    <property type="entry name" value="Phosphorylase"/>
    <property type="match status" value="1"/>
</dbReference>
<dbReference type="Gene3D" id="3.40.50.2000">
    <property type="entry name" value="Glycogen Phosphorylase B"/>
    <property type="match status" value="3"/>
</dbReference>
<dbReference type="RefSeq" id="WP_346187284.1">
    <property type="nucleotide sequence ID" value="NZ_BAABRL010000001.1"/>
</dbReference>